<evidence type="ECO:0000256" key="5">
    <source>
        <dbReference type="ARBA" id="ARBA00022840"/>
    </source>
</evidence>
<dbReference type="OrthoDB" id="9763290at2"/>
<dbReference type="InterPro" id="IPR006426">
    <property type="entry name" value="Asn_synth_AEB"/>
</dbReference>
<comment type="similarity">
    <text evidence="2">Belongs to the asparagine synthetase family.</text>
</comment>
<dbReference type="GO" id="GO:0006529">
    <property type="term" value="P:asparagine biosynthetic process"/>
    <property type="evidence" value="ECO:0007669"/>
    <property type="project" value="UniProtKB-KW"/>
</dbReference>
<evidence type="ECO:0000256" key="6">
    <source>
        <dbReference type="ARBA" id="ARBA00022962"/>
    </source>
</evidence>
<evidence type="ECO:0000313" key="11">
    <source>
        <dbReference type="EMBL" id="GCD77831.1"/>
    </source>
</evidence>
<dbReference type="AlphaFoldDB" id="A0A401XLG7"/>
<dbReference type="CDD" id="cd01991">
    <property type="entry name" value="Asn_synthase_B_C"/>
    <property type="match status" value="1"/>
</dbReference>
<dbReference type="SUPFAM" id="SSF52402">
    <property type="entry name" value="Adenine nucleotide alpha hydrolases-like"/>
    <property type="match status" value="1"/>
</dbReference>
<evidence type="ECO:0000256" key="8">
    <source>
        <dbReference type="PIRSR" id="PIRSR001589-1"/>
    </source>
</evidence>
<accession>A0A401XLG7</accession>
<dbReference type="PROSITE" id="PS51278">
    <property type="entry name" value="GATASE_TYPE_2"/>
    <property type="match status" value="1"/>
</dbReference>
<comment type="catalytic activity">
    <reaction evidence="7">
        <text>L-aspartate + L-glutamine + ATP + H2O = L-asparagine + L-glutamate + AMP + diphosphate + H(+)</text>
        <dbReference type="Rhea" id="RHEA:12228"/>
        <dbReference type="ChEBI" id="CHEBI:15377"/>
        <dbReference type="ChEBI" id="CHEBI:15378"/>
        <dbReference type="ChEBI" id="CHEBI:29985"/>
        <dbReference type="ChEBI" id="CHEBI:29991"/>
        <dbReference type="ChEBI" id="CHEBI:30616"/>
        <dbReference type="ChEBI" id="CHEBI:33019"/>
        <dbReference type="ChEBI" id="CHEBI:58048"/>
        <dbReference type="ChEBI" id="CHEBI:58359"/>
        <dbReference type="ChEBI" id="CHEBI:456215"/>
        <dbReference type="EC" id="6.3.5.4"/>
    </reaction>
</comment>
<dbReference type="EMBL" id="BHZE01000011">
    <property type="protein sequence ID" value="GCD77831.1"/>
    <property type="molecule type" value="Genomic_DNA"/>
</dbReference>
<feature type="binding site" evidence="9">
    <location>
        <position position="100"/>
    </location>
    <ligand>
        <name>L-glutamine</name>
        <dbReference type="ChEBI" id="CHEBI:58359"/>
    </ligand>
</feature>
<keyword evidence="8" id="KW-0028">Amino-acid biosynthesis</keyword>
<dbReference type="CDD" id="cd00712">
    <property type="entry name" value="AsnB"/>
    <property type="match status" value="1"/>
</dbReference>
<dbReference type="Proteomes" id="UP000286715">
    <property type="component" value="Unassembled WGS sequence"/>
</dbReference>
<evidence type="ECO:0000256" key="4">
    <source>
        <dbReference type="ARBA" id="ARBA00022741"/>
    </source>
</evidence>
<evidence type="ECO:0000256" key="1">
    <source>
        <dbReference type="ARBA" id="ARBA00005187"/>
    </source>
</evidence>
<organism evidence="11 12">
    <name type="scientific">Thermaurantimonas aggregans</name>
    <dbReference type="NCBI Taxonomy" id="2173829"/>
    <lineage>
        <taxon>Bacteria</taxon>
        <taxon>Pseudomonadati</taxon>
        <taxon>Bacteroidota</taxon>
        <taxon>Flavobacteriia</taxon>
        <taxon>Flavobacteriales</taxon>
        <taxon>Schleiferiaceae</taxon>
        <taxon>Thermaurantimonas</taxon>
    </lineage>
</organism>
<dbReference type="Pfam" id="PF13537">
    <property type="entry name" value="GATase_7"/>
    <property type="match status" value="1"/>
</dbReference>
<evidence type="ECO:0000259" key="10">
    <source>
        <dbReference type="PROSITE" id="PS51278"/>
    </source>
</evidence>
<dbReference type="SUPFAM" id="SSF56235">
    <property type="entry name" value="N-terminal nucleophile aminohydrolases (Ntn hydrolases)"/>
    <property type="match status" value="1"/>
</dbReference>
<dbReference type="Gene3D" id="3.60.20.10">
    <property type="entry name" value="Glutamine Phosphoribosylpyrophosphate, subunit 1, domain 1"/>
    <property type="match status" value="1"/>
</dbReference>
<dbReference type="PANTHER" id="PTHR43284">
    <property type="entry name" value="ASPARAGINE SYNTHETASE (GLUTAMINE-HYDROLYZING)"/>
    <property type="match status" value="1"/>
</dbReference>
<name>A0A401XLG7_9FLAO</name>
<keyword evidence="6 8" id="KW-0315">Glutamine amidotransferase</keyword>
<dbReference type="InterPro" id="IPR029055">
    <property type="entry name" value="Ntn_hydrolases_N"/>
</dbReference>
<dbReference type="Pfam" id="PF00733">
    <property type="entry name" value="Asn_synthase"/>
    <property type="match status" value="1"/>
</dbReference>
<dbReference type="PIRSF" id="PIRSF001589">
    <property type="entry name" value="Asn_synthetase_glu-h"/>
    <property type="match status" value="1"/>
</dbReference>
<keyword evidence="5 9" id="KW-0067">ATP-binding</keyword>
<keyword evidence="8" id="KW-0061">Asparagine biosynthesis</keyword>
<feature type="binding site" evidence="9">
    <location>
        <position position="289"/>
    </location>
    <ligand>
        <name>ATP</name>
        <dbReference type="ChEBI" id="CHEBI:30616"/>
    </ligand>
</feature>
<dbReference type="PANTHER" id="PTHR43284:SF1">
    <property type="entry name" value="ASPARAGINE SYNTHETASE"/>
    <property type="match status" value="1"/>
</dbReference>
<evidence type="ECO:0000256" key="2">
    <source>
        <dbReference type="ARBA" id="ARBA00005752"/>
    </source>
</evidence>
<dbReference type="NCBIfam" id="TIGR01536">
    <property type="entry name" value="asn_synth_AEB"/>
    <property type="match status" value="1"/>
</dbReference>
<dbReference type="InterPro" id="IPR014729">
    <property type="entry name" value="Rossmann-like_a/b/a_fold"/>
</dbReference>
<reference evidence="11 12" key="1">
    <citation type="submission" date="2018-11" db="EMBL/GenBank/DDBJ databases">
        <title>Schleiferia aggregans sp. nov., a moderately thermophilic heterotrophic bacterium isolated from microbial mats at a terrestrial hot spring.</title>
        <authorList>
            <person name="Iino T."/>
            <person name="Ohkuma M."/>
            <person name="Haruta S."/>
        </authorList>
    </citation>
    <scope>NUCLEOTIDE SEQUENCE [LARGE SCALE GENOMIC DNA]</scope>
    <source>
        <strain evidence="11 12">LA</strain>
    </source>
</reference>
<evidence type="ECO:0000313" key="12">
    <source>
        <dbReference type="Proteomes" id="UP000286715"/>
    </source>
</evidence>
<dbReference type="RefSeq" id="WP_124397898.1">
    <property type="nucleotide sequence ID" value="NZ_BHZE01000011.1"/>
</dbReference>
<dbReference type="InterPro" id="IPR051786">
    <property type="entry name" value="ASN_synthetase/amidase"/>
</dbReference>
<dbReference type="EC" id="6.3.5.4" evidence="3"/>
<evidence type="ECO:0000256" key="9">
    <source>
        <dbReference type="PIRSR" id="PIRSR001589-2"/>
    </source>
</evidence>
<dbReference type="InterPro" id="IPR017932">
    <property type="entry name" value="GATase_2_dom"/>
</dbReference>
<feature type="domain" description="Glutamine amidotransferase type-2" evidence="10">
    <location>
        <begin position="2"/>
        <end position="214"/>
    </location>
</feature>
<keyword evidence="4 9" id="KW-0547">Nucleotide-binding</keyword>
<dbReference type="GO" id="GO:0005524">
    <property type="term" value="F:ATP binding"/>
    <property type="evidence" value="ECO:0007669"/>
    <property type="project" value="UniProtKB-KW"/>
</dbReference>
<dbReference type="Gene3D" id="3.40.50.620">
    <property type="entry name" value="HUPs"/>
    <property type="match status" value="1"/>
</dbReference>
<dbReference type="InterPro" id="IPR001962">
    <property type="entry name" value="Asn_synthase"/>
</dbReference>
<gene>
    <name evidence="11" type="ORF">JCM31826_13130</name>
</gene>
<evidence type="ECO:0000256" key="3">
    <source>
        <dbReference type="ARBA" id="ARBA00012737"/>
    </source>
</evidence>
<feature type="active site" description="For GATase activity" evidence="8">
    <location>
        <position position="2"/>
    </location>
</feature>
<dbReference type="InterPro" id="IPR033738">
    <property type="entry name" value="AsnB_N"/>
</dbReference>
<proteinExistence type="inferred from homology"/>
<protein>
    <recommendedName>
        <fullName evidence="3">asparagine synthase (glutamine-hydrolyzing)</fullName>
        <ecNumber evidence="3">6.3.5.4</ecNumber>
    </recommendedName>
</protein>
<keyword evidence="12" id="KW-1185">Reference proteome</keyword>
<evidence type="ECO:0000256" key="7">
    <source>
        <dbReference type="ARBA" id="ARBA00048741"/>
    </source>
</evidence>
<sequence length="606" mass="71209">MCGISGFVDKALPEVEARTVILRMVNSQSHRGPDDQGIESPSSGVWFGHNRLAIIDLSPDGHQPMSRGHLTITYNGEIYNYLEIRTELEKAGYRFTSHSDTEVILRAFERWGADCVQHFRGMWAFAIWDAQKNRLFCSRDRFGIKPFHYIHKGEAFYFASEIKALKHSRLYSGRLNSFQLMRDVQLGWSVYSNETHYYEIKQLRPGENLIFDGHSVFIYPYYCLECIHLNSTSQQPAEEFKARFFDSIRLHMRADVEVGSTFSGGLDSSAVVSAVQHLFSPGKFQTFTVWYDGADERPFAQQVWEKFPTITPHTLQPDPNEISDAFVRATRQYDIPVSGSSYLSQYFVMKLAHQQGIKVLLDGQGSDEYLMGYHHSLYRLFATYIRQGKLLTFIRELFTFSQMQHWGARKVIDLFLKSMLSTLFTEQQLYRLEYHHFYPNAFGRMLKTSFFLKHIDDQPLRNFSWHLLYTSILQTLLLHEDRNSMAFSIEARVPFLDHPLVEYTYSLPPHWKIQKGYTKYVLRQALADIMPAGITWRVDKKGFVTPGEILWLRNQLRWLLDEHLHLPLIERMVWEREKEKFLKGDNKNARWVWRVASLNYWYKNLR</sequence>
<comment type="caution">
    <text evidence="11">The sequence shown here is derived from an EMBL/GenBank/DDBJ whole genome shotgun (WGS) entry which is preliminary data.</text>
</comment>
<comment type="pathway">
    <text evidence="1">Amino-acid biosynthesis; L-asparagine biosynthesis; L-asparagine from L-aspartate (L-Gln route): step 1/1.</text>
</comment>
<dbReference type="GO" id="GO:0004066">
    <property type="term" value="F:asparagine synthase (glutamine-hydrolyzing) activity"/>
    <property type="evidence" value="ECO:0007669"/>
    <property type="project" value="UniProtKB-EC"/>
</dbReference>